<proteinExistence type="predicted"/>
<organism evidence="1 2">
    <name type="scientific">Flavobacterium phage vB_FspP_elemoA_7-9A</name>
    <dbReference type="NCBI Taxonomy" id="2743781"/>
    <lineage>
        <taxon>Viruses</taxon>
        <taxon>Duplodnaviria</taxon>
        <taxon>Heunggongvirae</taxon>
        <taxon>Uroviricota</taxon>
        <taxon>Caudoviricetes</taxon>
        <taxon>Elemovirus</taxon>
        <taxon>Elemovirus elemoA</taxon>
    </lineage>
</organism>
<gene>
    <name evidence="1" type="ORF">elemo79Aphanotate_55</name>
</gene>
<name>A0A7D5FSP2_9CAUD</name>
<evidence type="ECO:0000313" key="2">
    <source>
        <dbReference type="Proteomes" id="UP000510645"/>
    </source>
</evidence>
<reference evidence="1 2" key="1">
    <citation type="submission" date="2020-05" db="EMBL/GenBank/DDBJ databases">
        <title>Genomics and ecology of novel Flavobacterium phages from the Baltic Sea.</title>
        <authorList>
            <person name="Hoetzinger M."/>
            <person name="Nilsson E."/>
            <person name="Holmfeldt K."/>
        </authorList>
    </citation>
    <scope>NUCLEOTIDE SEQUENCE [LARGE SCALE GENOMIC DNA]</scope>
</reference>
<sequence length="70" mass="8407">MKEQYIQMRNTNQFDIGWFYRYYKENGGSVDFNVFQMVFQLNEVVLSGLDKKFELTTLHDKNGNFIKVVE</sequence>
<accession>A0A7D5FSP2</accession>
<evidence type="ECO:0000313" key="1">
    <source>
        <dbReference type="EMBL" id="QLF85249.1"/>
    </source>
</evidence>
<keyword evidence="2" id="KW-1185">Reference proteome</keyword>
<dbReference type="Proteomes" id="UP000510645">
    <property type="component" value="Segment"/>
</dbReference>
<dbReference type="EMBL" id="MT497017">
    <property type="protein sequence ID" value="QLF85249.1"/>
    <property type="molecule type" value="Genomic_DNA"/>
</dbReference>
<protein>
    <submittedName>
        <fullName evidence="1">Uncharacterized protein</fullName>
    </submittedName>
</protein>